<reference evidence="1" key="1">
    <citation type="submission" date="2018-07" db="EMBL/GenBank/DDBJ databases">
        <authorList>
            <consortium name="NARMS: The National Antimicrobial Resistance Monitoring System"/>
        </authorList>
    </citation>
    <scope>NUCLEOTIDE SEQUENCE</scope>
    <source>
        <strain evidence="1">FSIS1606404</strain>
    </source>
</reference>
<gene>
    <name evidence="1" type="ORF">A7H71_25600</name>
</gene>
<dbReference type="AlphaFoldDB" id="A0A602CQI5"/>
<sequence length="63" mass="7177">TKRVRAIEQNGLEQYLILRRHYLPHGQDSVDDIAAAIWLDNRHWEYTGIAVANGVAKAFKGTE</sequence>
<dbReference type="Pfam" id="PF21830">
    <property type="entry name" value="DUF6890"/>
    <property type="match status" value="1"/>
</dbReference>
<proteinExistence type="predicted"/>
<comment type="caution">
    <text evidence="1">The sequence shown here is derived from an EMBL/GenBank/DDBJ whole genome shotgun (WGS) entry which is preliminary data.</text>
</comment>
<evidence type="ECO:0000313" key="1">
    <source>
        <dbReference type="EMBL" id="ECT6611915.1"/>
    </source>
</evidence>
<dbReference type="EMBL" id="AAKNLY010000043">
    <property type="protein sequence ID" value="ECT6611915.1"/>
    <property type="molecule type" value="Genomic_DNA"/>
</dbReference>
<protein>
    <submittedName>
        <fullName evidence="1">Uncharacterized protein</fullName>
    </submittedName>
</protein>
<name>A0A602CQI5_SALNE</name>
<feature type="non-terminal residue" evidence="1">
    <location>
        <position position="1"/>
    </location>
</feature>
<dbReference type="InterPro" id="IPR054184">
    <property type="entry name" value="DUF6890"/>
</dbReference>
<accession>A0A602CQI5</accession>
<organism evidence="1">
    <name type="scientific">Salmonella newport</name>
    <dbReference type="NCBI Taxonomy" id="108619"/>
    <lineage>
        <taxon>Bacteria</taxon>
        <taxon>Pseudomonadati</taxon>
        <taxon>Pseudomonadota</taxon>
        <taxon>Gammaproteobacteria</taxon>
        <taxon>Enterobacterales</taxon>
        <taxon>Enterobacteriaceae</taxon>
        <taxon>Salmonella</taxon>
    </lineage>
</organism>